<proteinExistence type="predicted"/>
<accession>N8X7W6</accession>
<comment type="caution">
    <text evidence="1">The sequence shown here is derived from an EMBL/GenBank/DDBJ whole genome shotgun (WGS) entry which is preliminary data.</text>
</comment>
<dbReference type="RefSeq" id="WP_004824617.1">
    <property type="nucleotide sequence ID" value="NZ_KB849459.1"/>
</dbReference>
<dbReference type="AlphaFoldDB" id="N8X7W6"/>
<dbReference type="PATRIC" id="fig|1217651.3.peg.3563"/>
<dbReference type="EMBL" id="APPK01000049">
    <property type="protein sequence ID" value="ENV20331.1"/>
    <property type="molecule type" value="Genomic_DNA"/>
</dbReference>
<protein>
    <recommendedName>
        <fullName evidence="3">Carboxypeptidase regulatory-like domain-containing protein</fullName>
    </recommendedName>
</protein>
<evidence type="ECO:0000313" key="2">
    <source>
        <dbReference type="Proteomes" id="UP000013270"/>
    </source>
</evidence>
<organism evidence="1 2">
    <name type="scientific">Acinetobacter bereziniae NIPH 3</name>
    <dbReference type="NCBI Taxonomy" id="1217651"/>
    <lineage>
        <taxon>Bacteria</taxon>
        <taxon>Pseudomonadati</taxon>
        <taxon>Pseudomonadota</taxon>
        <taxon>Gammaproteobacteria</taxon>
        <taxon>Moraxellales</taxon>
        <taxon>Moraxellaceae</taxon>
        <taxon>Acinetobacter</taxon>
    </lineage>
</organism>
<sequence>MYGQIFFLIPFFIFLTGCFPVYKTQKPQLTVNVVNERGVAIPNVKVVLVTSVRPAKIDDQYDEKYSNQIGVVNFEKQAQWKVESLMIHGVQFYDWHLCVAKEGYITQDFIDVNKNEQIKIILKQGNTPSRQYAYQC</sequence>
<reference evidence="1 2" key="1">
    <citation type="submission" date="2013-02" db="EMBL/GenBank/DDBJ databases">
        <title>The Genome Sequence of Acinetobacter bereziniae NIPH 3.</title>
        <authorList>
            <consortium name="The Broad Institute Genome Sequencing Platform"/>
            <consortium name="The Broad Institute Genome Sequencing Center for Infectious Disease"/>
            <person name="Cerqueira G."/>
            <person name="Feldgarden M."/>
            <person name="Courvalin P."/>
            <person name="Perichon B."/>
            <person name="Grillot-Courvalin C."/>
            <person name="Clermont D."/>
            <person name="Rocha E."/>
            <person name="Yoon E.-J."/>
            <person name="Nemec A."/>
            <person name="Walker B."/>
            <person name="Young S.K."/>
            <person name="Zeng Q."/>
            <person name="Gargeya S."/>
            <person name="Fitzgerald M."/>
            <person name="Haas B."/>
            <person name="Abouelleil A."/>
            <person name="Alvarado L."/>
            <person name="Arachchi H.M."/>
            <person name="Berlin A.M."/>
            <person name="Chapman S.B."/>
            <person name="Dewar J."/>
            <person name="Goldberg J."/>
            <person name="Griggs A."/>
            <person name="Gujja S."/>
            <person name="Hansen M."/>
            <person name="Howarth C."/>
            <person name="Imamovic A."/>
            <person name="Larimer J."/>
            <person name="McCowan C."/>
            <person name="Murphy C."/>
            <person name="Neiman D."/>
            <person name="Pearson M."/>
            <person name="Priest M."/>
            <person name="Roberts A."/>
            <person name="Saif S."/>
            <person name="Shea T."/>
            <person name="Sisk P."/>
            <person name="Sykes S."/>
            <person name="Wortman J."/>
            <person name="Nusbaum C."/>
            <person name="Birren B."/>
        </authorList>
    </citation>
    <scope>NUCLEOTIDE SEQUENCE [LARGE SCALE GENOMIC DNA]</scope>
    <source>
        <strain evidence="1 2">NIPH 3</strain>
    </source>
</reference>
<evidence type="ECO:0000313" key="1">
    <source>
        <dbReference type="EMBL" id="ENV20331.1"/>
    </source>
</evidence>
<name>N8X7W6_ACIBZ</name>
<gene>
    <name evidence="1" type="ORF">F963_03615</name>
</gene>
<dbReference type="HOGENOM" id="CLU_139567_0_0_6"/>
<dbReference type="Proteomes" id="UP000013270">
    <property type="component" value="Unassembled WGS sequence"/>
</dbReference>
<evidence type="ECO:0008006" key="3">
    <source>
        <dbReference type="Google" id="ProtNLM"/>
    </source>
</evidence>